<accession>A0A0R2PHZ1</accession>
<protein>
    <recommendedName>
        <fullName evidence="1">DUF1543 domain-containing protein</fullName>
    </recommendedName>
</protein>
<comment type="caution">
    <text evidence="2">The sequence shown here is derived from an EMBL/GenBank/DDBJ whole genome shotgun (WGS) entry which is preliminary data.</text>
</comment>
<dbReference type="EMBL" id="LIAV01000402">
    <property type="protein sequence ID" value="KRO37583.1"/>
    <property type="molecule type" value="Genomic_DNA"/>
</dbReference>
<dbReference type="Pfam" id="PF07566">
    <property type="entry name" value="DUF1543"/>
    <property type="match status" value="1"/>
</dbReference>
<gene>
    <name evidence="2" type="ORF">ABR63_02835</name>
</gene>
<sequence>MKLFMVHVGFYDEEMGEGLYESHINFFIAASNAKSAKKKAFNMEQFKEKKMHIDGIKEILDVEGYRVVLEKTSHTNKSKVYSYNESKKL</sequence>
<dbReference type="Gene3D" id="3.10.20.10">
    <property type="match status" value="1"/>
</dbReference>
<dbReference type="AlphaFoldDB" id="A0A0R2PHZ1"/>
<evidence type="ECO:0000313" key="2">
    <source>
        <dbReference type="EMBL" id="KRO37583.1"/>
    </source>
</evidence>
<dbReference type="Proteomes" id="UP000050874">
    <property type="component" value="Unassembled WGS sequence"/>
</dbReference>
<name>A0A0R2PHZ1_9GAMM</name>
<organism evidence="2 3">
    <name type="scientific">SAR86 cluster bacterium BACL1 MAG-120920-bin57</name>
    <dbReference type="NCBI Taxonomy" id="1655571"/>
    <lineage>
        <taxon>Bacteria</taxon>
        <taxon>Pseudomonadati</taxon>
        <taxon>Pseudomonadota</taxon>
        <taxon>Gammaproteobacteria</taxon>
        <taxon>SAR86 cluster</taxon>
    </lineage>
</organism>
<feature type="domain" description="DUF1543" evidence="1">
    <location>
        <begin position="20"/>
        <end position="69"/>
    </location>
</feature>
<dbReference type="InterPro" id="IPR011440">
    <property type="entry name" value="DUF1543"/>
</dbReference>
<evidence type="ECO:0000259" key="1">
    <source>
        <dbReference type="Pfam" id="PF07566"/>
    </source>
</evidence>
<proteinExistence type="predicted"/>
<reference evidence="3" key="1">
    <citation type="submission" date="2015-10" db="EMBL/GenBank/DDBJ databases">
        <title>Metagenome-Assembled Genomes uncover a global brackish microbiome.</title>
        <authorList>
            <person name="Hugerth L.W."/>
            <person name="Larsson J."/>
            <person name="Alneberg J."/>
            <person name="Lindh M.V."/>
            <person name="Legrand C."/>
            <person name="Pinhassi J."/>
            <person name="Andersson A."/>
        </authorList>
    </citation>
    <scope>NUCLEOTIDE SEQUENCE [LARGE SCALE GENOMIC DNA]</scope>
</reference>
<evidence type="ECO:0000313" key="3">
    <source>
        <dbReference type="Proteomes" id="UP000050874"/>
    </source>
</evidence>